<keyword evidence="3" id="KW-1185">Reference proteome</keyword>
<name>A0ABD3X096_SINWO</name>
<sequence>MRNVQVILSAEGSSFCIATNINETVAVLKKRLRMRQGIEAFNTLIICTPDATEGESFVASLLMTDVIERSGYIDINGIIEAMRKEKQDAINSFDKFKFCHDVIFKWITDEENRRRM</sequence>
<gene>
    <name evidence="2" type="ORF">ACJMK2_030625</name>
</gene>
<dbReference type="InterPro" id="IPR000242">
    <property type="entry name" value="PTP_cat"/>
</dbReference>
<dbReference type="Gene3D" id="3.90.190.10">
    <property type="entry name" value="Protein tyrosine phosphatase superfamily"/>
    <property type="match status" value="1"/>
</dbReference>
<accession>A0ABD3X096</accession>
<dbReference type="SUPFAM" id="SSF52799">
    <property type="entry name" value="(Phosphotyrosine protein) phosphatases II"/>
    <property type="match status" value="1"/>
</dbReference>
<evidence type="ECO:0000313" key="3">
    <source>
        <dbReference type="Proteomes" id="UP001634394"/>
    </source>
</evidence>
<dbReference type="InterPro" id="IPR029021">
    <property type="entry name" value="Prot-tyrosine_phosphatase-like"/>
</dbReference>
<comment type="caution">
    <text evidence="2">The sequence shown here is derived from an EMBL/GenBank/DDBJ whole genome shotgun (WGS) entry which is preliminary data.</text>
</comment>
<protein>
    <recommendedName>
        <fullName evidence="1">Tyrosine-protein phosphatase domain-containing protein</fullName>
    </recommendedName>
</protein>
<reference evidence="2 3" key="1">
    <citation type="submission" date="2024-11" db="EMBL/GenBank/DDBJ databases">
        <title>Chromosome-level genome assembly of the freshwater bivalve Anodonta woodiana.</title>
        <authorList>
            <person name="Chen X."/>
        </authorList>
    </citation>
    <scope>NUCLEOTIDE SEQUENCE [LARGE SCALE GENOMIC DNA]</scope>
    <source>
        <strain evidence="2">MN2024</strain>
        <tissue evidence="2">Gills</tissue>
    </source>
</reference>
<evidence type="ECO:0000313" key="2">
    <source>
        <dbReference type="EMBL" id="KAL3878260.1"/>
    </source>
</evidence>
<dbReference type="Proteomes" id="UP001634394">
    <property type="component" value="Unassembled WGS sequence"/>
</dbReference>
<evidence type="ECO:0000259" key="1">
    <source>
        <dbReference type="Pfam" id="PF00102"/>
    </source>
</evidence>
<dbReference type="Pfam" id="PF00102">
    <property type="entry name" value="Y_phosphatase"/>
    <property type="match status" value="1"/>
</dbReference>
<dbReference type="EMBL" id="JBJQND010000004">
    <property type="protein sequence ID" value="KAL3878260.1"/>
    <property type="molecule type" value="Genomic_DNA"/>
</dbReference>
<proteinExistence type="predicted"/>
<dbReference type="AlphaFoldDB" id="A0ABD3X096"/>
<feature type="domain" description="Tyrosine-protein phosphatase" evidence="1">
    <location>
        <begin position="56"/>
        <end position="104"/>
    </location>
</feature>
<organism evidence="2 3">
    <name type="scientific">Sinanodonta woodiana</name>
    <name type="common">Chinese pond mussel</name>
    <name type="synonym">Anodonta woodiana</name>
    <dbReference type="NCBI Taxonomy" id="1069815"/>
    <lineage>
        <taxon>Eukaryota</taxon>
        <taxon>Metazoa</taxon>
        <taxon>Spiralia</taxon>
        <taxon>Lophotrochozoa</taxon>
        <taxon>Mollusca</taxon>
        <taxon>Bivalvia</taxon>
        <taxon>Autobranchia</taxon>
        <taxon>Heteroconchia</taxon>
        <taxon>Palaeoheterodonta</taxon>
        <taxon>Unionida</taxon>
        <taxon>Unionoidea</taxon>
        <taxon>Unionidae</taxon>
        <taxon>Unioninae</taxon>
        <taxon>Sinanodonta</taxon>
    </lineage>
</organism>